<dbReference type="PROSITE" id="PS50005">
    <property type="entry name" value="TPR"/>
    <property type="match status" value="1"/>
</dbReference>
<organism evidence="3 4">
    <name type="scientific">Rubricoccus marinus</name>
    <dbReference type="NCBI Taxonomy" id="716817"/>
    <lineage>
        <taxon>Bacteria</taxon>
        <taxon>Pseudomonadati</taxon>
        <taxon>Rhodothermota</taxon>
        <taxon>Rhodothermia</taxon>
        <taxon>Rhodothermales</taxon>
        <taxon>Rubricoccaceae</taxon>
        <taxon>Rubricoccus</taxon>
    </lineage>
</organism>
<gene>
    <name evidence="3" type="ORF">BSZ36_08435</name>
</gene>
<dbReference type="EMBL" id="MQWB01000001">
    <property type="protein sequence ID" value="OZC02996.1"/>
    <property type="molecule type" value="Genomic_DNA"/>
</dbReference>
<keyword evidence="2" id="KW-1133">Transmembrane helix</keyword>
<keyword evidence="2" id="KW-0812">Transmembrane</keyword>
<keyword evidence="2" id="KW-0472">Membrane</keyword>
<feature type="transmembrane region" description="Helical" evidence="2">
    <location>
        <begin position="128"/>
        <end position="150"/>
    </location>
</feature>
<dbReference type="InterPro" id="IPR011990">
    <property type="entry name" value="TPR-like_helical_dom_sf"/>
</dbReference>
<evidence type="ECO:0000256" key="1">
    <source>
        <dbReference type="PROSITE-ProRule" id="PRU00339"/>
    </source>
</evidence>
<feature type="transmembrane region" description="Helical" evidence="2">
    <location>
        <begin position="162"/>
        <end position="186"/>
    </location>
</feature>
<dbReference type="Gene3D" id="1.25.40.10">
    <property type="entry name" value="Tetratricopeptide repeat domain"/>
    <property type="match status" value="1"/>
</dbReference>
<proteinExistence type="predicted"/>
<dbReference type="Gene3D" id="2.30.30.40">
    <property type="entry name" value="SH3 Domains"/>
    <property type="match status" value="1"/>
</dbReference>
<reference evidence="3 4" key="1">
    <citation type="submission" date="2016-11" db="EMBL/GenBank/DDBJ databases">
        <title>Study of marine rhodopsin-containing bacteria.</title>
        <authorList>
            <person name="Yoshizawa S."/>
            <person name="Kumagai Y."/>
            <person name="Kogure K."/>
        </authorList>
    </citation>
    <scope>NUCLEOTIDE SEQUENCE [LARGE SCALE GENOMIC DNA]</scope>
    <source>
        <strain evidence="3 4">SG-29</strain>
    </source>
</reference>
<sequence>MVVLLLLLQLAAPGALSPEATSREGAEALRVQSAVLAASGDTTGAIAALDASLSGGWKSPQALLALGRIHLAQGEAGAAVLALERAARLAPADVDIATARNAAYALARQAPPNVPPPFVASRAVTSRIGAGLLVVLALTLYLGTLLLGAFWRRQRHRRPAPLAGWAALGLAPLALGALILAGLALWDAGQPRAVALVTVDVRERPAPEAAGAGAIRAGEVVDVGETRGLWRHVETGNAEGWVPARAVERL</sequence>
<dbReference type="InterPro" id="IPR019734">
    <property type="entry name" value="TPR_rpt"/>
</dbReference>
<comment type="caution">
    <text evidence="3">The sequence shown here is derived from an EMBL/GenBank/DDBJ whole genome shotgun (WGS) entry which is preliminary data.</text>
</comment>
<keyword evidence="4" id="KW-1185">Reference proteome</keyword>
<name>A0A259TZ84_9BACT</name>
<dbReference type="AlphaFoldDB" id="A0A259TZ84"/>
<protein>
    <submittedName>
        <fullName evidence="3">Uncharacterized protein</fullName>
    </submittedName>
</protein>
<accession>A0A259TZ84</accession>
<dbReference type="SUPFAM" id="SSF48452">
    <property type="entry name" value="TPR-like"/>
    <property type="match status" value="1"/>
</dbReference>
<evidence type="ECO:0000313" key="4">
    <source>
        <dbReference type="Proteomes" id="UP000216446"/>
    </source>
</evidence>
<keyword evidence="1" id="KW-0802">TPR repeat</keyword>
<dbReference type="InterPro" id="IPR010466">
    <property type="entry name" value="DUF1058"/>
</dbReference>
<dbReference type="InParanoid" id="A0A259TZ84"/>
<evidence type="ECO:0000256" key="2">
    <source>
        <dbReference type="SAM" id="Phobius"/>
    </source>
</evidence>
<dbReference type="Pfam" id="PF06347">
    <property type="entry name" value="SH3_4"/>
    <property type="match status" value="1"/>
</dbReference>
<feature type="repeat" description="TPR" evidence="1">
    <location>
        <begin position="60"/>
        <end position="93"/>
    </location>
</feature>
<evidence type="ECO:0000313" key="3">
    <source>
        <dbReference type="EMBL" id="OZC02996.1"/>
    </source>
</evidence>
<dbReference type="Proteomes" id="UP000216446">
    <property type="component" value="Unassembled WGS sequence"/>
</dbReference>